<dbReference type="InterPro" id="IPR028049">
    <property type="entry name" value="Imm-NTF2"/>
</dbReference>
<proteinExistence type="predicted"/>
<dbReference type="Proteomes" id="UP000527352">
    <property type="component" value="Unassembled WGS sequence"/>
</dbReference>
<organism evidence="2 3">
    <name type="scientific">Shewanella oncorhynchi</name>
    <dbReference type="NCBI Taxonomy" id="2726434"/>
    <lineage>
        <taxon>Bacteria</taxon>
        <taxon>Pseudomonadati</taxon>
        <taxon>Pseudomonadota</taxon>
        <taxon>Gammaproteobacteria</taxon>
        <taxon>Alteromonadales</taxon>
        <taxon>Shewanellaceae</taxon>
        <taxon>Shewanella</taxon>
    </lineage>
</organism>
<name>A0ABX1KHV4_9GAMM</name>
<dbReference type="EMBL" id="JABAEB010000002">
    <property type="protein sequence ID" value="NLQ21743.1"/>
    <property type="molecule type" value="Genomic_DNA"/>
</dbReference>
<dbReference type="Pfam" id="PF15655">
    <property type="entry name" value="Imm-NTF2"/>
    <property type="match status" value="1"/>
</dbReference>
<comment type="caution">
    <text evidence="2">The sequence shown here is derived from an EMBL/GenBank/DDBJ whole genome shotgun (WGS) entry which is preliminary data.</text>
</comment>
<reference evidence="2 3" key="1">
    <citation type="submission" date="2020-04" db="EMBL/GenBank/DDBJ databases">
        <title>The first description of lens atrophy caused by putative novel Shewanella sp. that is a new emerging pathogen for cultured rainbow trout?</title>
        <authorList>
            <person name="Saticioglu I.B."/>
            <person name="Duman M."/>
            <person name="Altun S."/>
        </authorList>
    </citation>
    <scope>NUCLEOTIDE SEQUENCE [LARGE SCALE GENOMIC DNA]</scope>
    <source>
        <strain evidence="2 3">S-1</strain>
    </source>
</reference>
<sequence>MDEIELKAYLTERVLSFCTRWNSIENTLYTERTAEEDKLRQELPVAEFHYAKQTDWFALLNEQIAPLFDDFCTDKPRVYGGKVRNSFGFPSKFNGCDHPLEVQITLKNKSRAEIYIKTNTNFEDEYLFIALKKADEWRIDSYKNRRYGNEKWSVQIL</sequence>
<evidence type="ECO:0000259" key="1">
    <source>
        <dbReference type="Pfam" id="PF15655"/>
    </source>
</evidence>
<evidence type="ECO:0000313" key="3">
    <source>
        <dbReference type="Proteomes" id="UP000527352"/>
    </source>
</evidence>
<evidence type="ECO:0000313" key="2">
    <source>
        <dbReference type="EMBL" id="NLQ21743.1"/>
    </source>
</evidence>
<dbReference type="RefSeq" id="WP_168823102.1">
    <property type="nucleotide sequence ID" value="NZ_CP180478.1"/>
</dbReference>
<feature type="domain" description="NTF2 fold immunity protein" evidence="1">
    <location>
        <begin position="59"/>
        <end position="153"/>
    </location>
</feature>
<keyword evidence="3" id="KW-1185">Reference proteome</keyword>
<protein>
    <recommendedName>
        <fullName evidence="1">NTF2 fold immunity protein domain-containing protein</fullName>
    </recommendedName>
</protein>
<accession>A0ABX1KHV4</accession>
<gene>
    <name evidence="2" type="ORF">HGO26_02450</name>
</gene>